<reference evidence="4" key="1">
    <citation type="journal article" date="2019" name="Int. J. Syst. Evol. Microbiol.">
        <title>The Global Catalogue of Microorganisms (GCM) 10K type strain sequencing project: providing services to taxonomists for standard genome sequencing and annotation.</title>
        <authorList>
            <consortium name="The Broad Institute Genomics Platform"/>
            <consortium name="The Broad Institute Genome Sequencing Center for Infectious Disease"/>
            <person name="Wu L."/>
            <person name="Ma J."/>
        </authorList>
    </citation>
    <scope>NUCLEOTIDE SEQUENCE [LARGE SCALE GENOMIC DNA]</scope>
    <source>
        <strain evidence="4">JCM 9371</strain>
    </source>
</reference>
<evidence type="ECO:0000313" key="3">
    <source>
        <dbReference type="EMBL" id="MFD0683356.1"/>
    </source>
</evidence>
<feature type="repeat" description="ANK" evidence="1">
    <location>
        <begin position="497"/>
        <end position="530"/>
    </location>
</feature>
<dbReference type="Gene3D" id="1.25.40.20">
    <property type="entry name" value="Ankyrin repeat-containing domain"/>
    <property type="match status" value="1"/>
</dbReference>
<evidence type="ECO:0000256" key="2">
    <source>
        <dbReference type="SAM" id="MobiDB-lite"/>
    </source>
</evidence>
<feature type="region of interest" description="Disordered" evidence="2">
    <location>
        <begin position="288"/>
        <end position="309"/>
    </location>
</feature>
<dbReference type="EMBL" id="JBHTGP010000002">
    <property type="protein sequence ID" value="MFD0683356.1"/>
    <property type="molecule type" value="Genomic_DNA"/>
</dbReference>
<dbReference type="PROSITE" id="PS50088">
    <property type="entry name" value="ANK_REPEAT"/>
    <property type="match status" value="1"/>
</dbReference>
<gene>
    <name evidence="3" type="ORF">ACFQZM_02510</name>
</gene>
<sequence length="551" mass="60346">MSGSPPAQRLRTDLAMWRRARRYAVPRRMIERAAERRLAGDWRGACAAANVDVAFDLDGVADEFGAEAAARLSDDLRHFAPDLLRWHLPRVGGGRTTIATSLVLVLARYEPAGPGGRPLVLNVRTPELVTGSQRLTLALSRRLRDPRLSPRDWTASRHLFDARHSADLLRHTGGTDRPPFFHPDGTPLTGGELPASAPSSASQSALTEWAVLLLERGDLVGAFAAVGLDLRLVDDPKRPWWLRAPDDVIANLPVSPVLLAREVARHAAARPETGVVRIAADPRSSVRITVGGEGRGRPLAEVDGERGHDAPPLLDEHRWRRLPDLDLLRAGLVTPEELHPLVRSALFPARPGADGPVGPPEGAPPGPVRVRCLGEWHEVRSAGGRLRTPHTARERERENAMRALGGAVTGCFAVEHAWRTAAGRLPRALREQRSDLFERAQHGDTEGVLRLLDAGMDPRVRDGRRRTLLHCLHTLDHEVLLPRLLDAGLDLEDRDHHERTPLHVAVGDHGTAALCRALVDAGARTDVSDGSDLGLKDLIDLRRRTDLTWLA</sequence>
<comment type="caution">
    <text evidence="3">The sequence shown here is derived from an EMBL/GenBank/DDBJ whole genome shotgun (WGS) entry which is preliminary data.</text>
</comment>
<proteinExistence type="predicted"/>
<dbReference type="InterPro" id="IPR002110">
    <property type="entry name" value="Ankyrin_rpt"/>
</dbReference>
<keyword evidence="1" id="KW-0040">ANK repeat</keyword>
<evidence type="ECO:0000256" key="1">
    <source>
        <dbReference type="PROSITE-ProRule" id="PRU00023"/>
    </source>
</evidence>
<feature type="compositionally biased region" description="Basic and acidic residues" evidence="2">
    <location>
        <begin position="294"/>
        <end position="309"/>
    </location>
</feature>
<accession>A0ABW2XAN0</accession>
<organism evidence="3 4">
    <name type="scientific">Actinomadura fibrosa</name>
    <dbReference type="NCBI Taxonomy" id="111802"/>
    <lineage>
        <taxon>Bacteria</taxon>
        <taxon>Bacillati</taxon>
        <taxon>Actinomycetota</taxon>
        <taxon>Actinomycetes</taxon>
        <taxon>Streptosporangiales</taxon>
        <taxon>Thermomonosporaceae</taxon>
        <taxon>Actinomadura</taxon>
    </lineage>
</organism>
<evidence type="ECO:0000313" key="4">
    <source>
        <dbReference type="Proteomes" id="UP001597063"/>
    </source>
</evidence>
<dbReference type="SUPFAM" id="SSF48403">
    <property type="entry name" value="Ankyrin repeat"/>
    <property type="match status" value="1"/>
</dbReference>
<dbReference type="PROSITE" id="PS50297">
    <property type="entry name" value="ANK_REP_REGION"/>
    <property type="match status" value="1"/>
</dbReference>
<protein>
    <submittedName>
        <fullName evidence="3">Ankyrin repeat domain-containing protein</fullName>
    </submittedName>
</protein>
<keyword evidence="4" id="KW-1185">Reference proteome</keyword>
<dbReference type="Pfam" id="PF12796">
    <property type="entry name" value="Ank_2"/>
    <property type="match status" value="1"/>
</dbReference>
<name>A0ABW2XAN0_9ACTN</name>
<dbReference type="RefSeq" id="WP_131762925.1">
    <property type="nucleotide sequence ID" value="NZ_CAACUY010000272.1"/>
</dbReference>
<dbReference type="InterPro" id="IPR036770">
    <property type="entry name" value="Ankyrin_rpt-contain_sf"/>
</dbReference>
<dbReference type="Proteomes" id="UP001597063">
    <property type="component" value="Unassembled WGS sequence"/>
</dbReference>
<feature type="region of interest" description="Disordered" evidence="2">
    <location>
        <begin position="172"/>
        <end position="199"/>
    </location>
</feature>